<evidence type="ECO:0000256" key="3">
    <source>
        <dbReference type="ARBA" id="ARBA00022692"/>
    </source>
</evidence>
<evidence type="ECO:0000256" key="6">
    <source>
        <dbReference type="SAM" id="Phobius"/>
    </source>
</evidence>
<reference evidence="8 9" key="1">
    <citation type="submission" date="2021-01" db="EMBL/GenBank/DDBJ databases">
        <title>Whole genome shotgun sequence of Catellatospora bangladeshensis NBRC 107357.</title>
        <authorList>
            <person name="Komaki H."/>
            <person name="Tamura T."/>
        </authorList>
    </citation>
    <scope>NUCLEOTIDE SEQUENCE [LARGE SCALE GENOMIC DNA]</scope>
    <source>
        <strain evidence="8 9">NBRC 107357</strain>
    </source>
</reference>
<dbReference type="AlphaFoldDB" id="A0A8J3JC08"/>
<dbReference type="PANTHER" id="PTHR35007:SF1">
    <property type="entry name" value="PILUS ASSEMBLY PROTEIN"/>
    <property type="match status" value="1"/>
</dbReference>
<keyword evidence="3 6" id="KW-0812">Transmembrane</keyword>
<comment type="subcellular location">
    <subcellularLocation>
        <location evidence="1">Cell membrane</location>
        <topology evidence="1">Multi-pass membrane protein</topology>
    </subcellularLocation>
</comment>
<evidence type="ECO:0000259" key="7">
    <source>
        <dbReference type="Pfam" id="PF00482"/>
    </source>
</evidence>
<dbReference type="EMBL" id="BONF01000017">
    <property type="protein sequence ID" value="GIF82082.1"/>
    <property type="molecule type" value="Genomic_DNA"/>
</dbReference>
<keyword evidence="2" id="KW-1003">Cell membrane</keyword>
<evidence type="ECO:0000256" key="4">
    <source>
        <dbReference type="ARBA" id="ARBA00022989"/>
    </source>
</evidence>
<keyword evidence="4 6" id="KW-1133">Transmembrane helix</keyword>
<dbReference type="GO" id="GO:0005886">
    <property type="term" value="C:plasma membrane"/>
    <property type="evidence" value="ECO:0007669"/>
    <property type="project" value="UniProtKB-SubCell"/>
</dbReference>
<evidence type="ECO:0000256" key="5">
    <source>
        <dbReference type="ARBA" id="ARBA00023136"/>
    </source>
</evidence>
<comment type="caution">
    <text evidence="8">The sequence shown here is derived from an EMBL/GenBank/DDBJ whole genome shotgun (WGS) entry which is preliminary data.</text>
</comment>
<evidence type="ECO:0000256" key="1">
    <source>
        <dbReference type="ARBA" id="ARBA00004651"/>
    </source>
</evidence>
<keyword evidence="5 6" id="KW-0472">Membrane</keyword>
<sequence length="292" mass="30111">MAEPGLGEPAVIGHIALAGAGVGAGLAVIAWGLFPPRRPLAAALDRPRIGTPLPGRRARLVQALQQRGLPPARLLADLAVCETDPAAHVAAQLTYATIGLAAPAGLFTLLGLVGAGPGLVLPTWMSLACAAAGYLIPDLRVRRTAAARRLLTEHTLSTMLDLVAPALAAGAGVEQAMRDAASVCTGWAADRIRVALATARAGQLPLWQPVDELGTRLHVPALRQLATSLRLASGEGTRIRTAITARADTLAQKITADTETRAASATERMAAPLMLLSGLLAVFLITAAFDTL</sequence>
<feature type="transmembrane region" description="Helical" evidence="6">
    <location>
        <begin position="12"/>
        <end position="34"/>
    </location>
</feature>
<organism evidence="8 9">
    <name type="scientific">Catellatospora bangladeshensis</name>
    <dbReference type="NCBI Taxonomy" id="310355"/>
    <lineage>
        <taxon>Bacteria</taxon>
        <taxon>Bacillati</taxon>
        <taxon>Actinomycetota</taxon>
        <taxon>Actinomycetes</taxon>
        <taxon>Micromonosporales</taxon>
        <taxon>Micromonosporaceae</taxon>
        <taxon>Catellatospora</taxon>
    </lineage>
</organism>
<feature type="transmembrane region" description="Helical" evidence="6">
    <location>
        <begin position="119"/>
        <end position="136"/>
    </location>
</feature>
<dbReference type="Pfam" id="PF00482">
    <property type="entry name" value="T2SSF"/>
    <property type="match status" value="1"/>
</dbReference>
<proteinExistence type="predicted"/>
<evidence type="ECO:0000313" key="8">
    <source>
        <dbReference type="EMBL" id="GIF82082.1"/>
    </source>
</evidence>
<dbReference type="Proteomes" id="UP000601223">
    <property type="component" value="Unassembled WGS sequence"/>
</dbReference>
<accession>A0A8J3JC08</accession>
<dbReference type="InterPro" id="IPR018076">
    <property type="entry name" value="T2SS_GspF_dom"/>
</dbReference>
<evidence type="ECO:0000256" key="2">
    <source>
        <dbReference type="ARBA" id="ARBA00022475"/>
    </source>
</evidence>
<gene>
    <name evidence="8" type="ORF">Cba03nite_34310</name>
</gene>
<feature type="domain" description="Type II secretion system protein GspF" evidence="7">
    <location>
        <begin position="160"/>
        <end position="285"/>
    </location>
</feature>
<protein>
    <recommendedName>
        <fullName evidence="7">Type II secretion system protein GspF domain-containing protein</fullName>
    </recommendedName>
</protein>
<keyword evidence="9" id="KW-1185">Reference proteome</keyword>
<evidence type="ECO:0000313" key="9">
    <source>
        <dbReference type="Proteomes" id="UP000601223"/>
    </source>
</evidence>
<dbReference type="PANTHER" id="PTHR35007">
    <property type="entry name" value="INTEGRAL MEMBRANE PROTEIN-RELATED"/>
    <property type="match status" value="1"/>
</dbReference>
<name>A0A8J3JC08_9ACTN</name>
<feature type="transmembrane region" description="Helical" evidence="6">
    <location>
        <begin position="270"/>
        <end position="289"/>
    </location>
</feature>
<feature type="transmembrane region" description="Helical" evidence="6">
    <location>
        <begin position="93"/>
        <end position="113"/>
    </location>
</feature>